<dbReference type="KEGG" id="salf:SMD44_p20053"/>
<geneLocation type="plasmid" evidence="3">
    <name>pmdjk44.2</name>
</geneLocation>
<protein>
    <submittedName>
        <fullName evidence="2">Uncharacterized protein</fullName>
    </submittedName>
</protein>
<evidence type="ECO:0000313" key="3">
    <source>
        <dbReference type="Proteomes" id="UP000195880"/>
    </source>
</evidence>
<evidence type="ECO:0000256" key="1">
    <source>
        <dbReference type="SAM" id="MobiDB-lite"/>
    </source>
</evidence>
<proteinExistence type="predicted"/>
<sequence length="511" mass="55709">MTETLPAAAQTDDPAAQPPDPHRTVRVVIDAADAPYLSRRLAALEAAERIVVRPNPVRSSNDLVWDVLAGAGKNPAAVRTCRLSIADAWKAAIAWITAAHVTDILIERAHRLTHREALQLAELADRADADLWLIWSSGNDPTRLCNAVESLGRSERKGAARGHIPFGVPHRPVRAMGVDTFERVLPLPAPAVSLPLHPDENADVDADWPALPAVDFPLFLAACRRQLAGDTFDQLHIAYRAEAQATDAFVRRHRNDLAEPRTGGTFKRALNAYLRDERLGPAAGGRLALIRLRAIQASLFAQGVLLRWQSSALGPAAAEKLTTWLTPGICRALRATVSTHAAAVTVLSLHLAAAPDRFSHLLCRNVDEHGRYLYLPTFADTAAYLRADWAHQLDRRDEDECPSYGHTTGKTPLPPHAAELLAAHLAHRRADGSGTRGRYFTDPKDPGLDASDRALTETILRTCRRIGVDPFWLHRGFCEVAGIGGGPAALLDWMAARRMDAVILSDDGPDR</sequence>
<evidence type="ECO:0000313" key="2">
    <source>
        <dbReference type="EMBL" id="ATM24836.1"/>
    </source>
</evidence>
<feature type="compositionally biased region" description="Low complexity" evidence="1">
    <location>
        <begin position="1"/>
        <end position="15"/>
    </location>
</feature>
<dbReference type="AlphaFoldDB" id="A0A291W5A8"/>
<feature type="region of interest" description="Disordered" evidence="1">
    <location>
        <begin position="1"/>
        <end position="22"/>
    </location>
</feature>
<keyword evidence="3" id="KW-1185">Reference proteome</keyword>
<reference evidence="2 3" key="1">
    <citation type="submission" date="2017-10" db="EMBL/GenBank/DDBJ databases">
        <title>Streptomyces alboflavus Genome sequencing and assembly.</title>
        <authorList>
            <person name="Wang Y."/>
            <person name="Du B."/>
            <person name="Ding Y."/>
            <person name="Liu H."/>
            <person name="Hou Q."/>
            <person name="Liu K."/>
            <person name="Wang C."/>
            <person name="Yao L."/>
        </authorList>
    </citation>
    <scope>NUCLEOTIDE SEQUENCE [LARGE SCALE GENOMIC DNA]</scope>
    <source>
        <strain evidence="2 3">MDJK44</strain>
        <plasmid evidence="3">Plasmid pmdjk44.2</plasmid>
    </source>
</reference>
<dbReference type="OrthoDB" id="4325155at2"/>
<name>A0A291W5A8_9ACTN</name>
<dbReference type="Proteomes" id="UP000195880">
    <property type="component" value="Plasmid pMDJK44.2"/>
</dbReference>
<accession>A0A291W5A8</accession>
<dbReference type="EMBL" id="CP023977">
    <property type="protein sequence ID" value="ATM24836.1"/>
    <property type="molecule type" value="Genomic_DNA"/>
</dbReference>
<keyword evidence="2" id="KW-0614">Plasmid</keyword>
<gene>
    <name evidence="2" type="ORF">SMD44_p20053</name>
</gene>
<organism evidence="2 3">
    <name type="scientific">Streptomyces alboflavus</name>
    <dbReference type="NCBI Taxonomy" id="67267"/>
    <lineage>
        <taxon>Bacteria</taxon>
        <taxon>Bacillati</taxon>
        <taxon>Actinomycetota</taxon>
        <taxon>Actinomycetes</taxon>
        <taxon>Kitasatosporales</taxon>
        <taxon>Streptomycetaceae</taxon>
        <taxon>Streptomyces</taxon>
    </lineage>
</organism>
<dbReference type="RefSeq" id="WP_100112642.1">
    <property type="nucleotide sequence ID" value="NZ_CP023977.1"/>
</dbReference>